<dbReference type="AlphaFoldDB" id="A0AAN9EMU1"/>
<organism evidence="2 3">
    <name type="scientific">Crotalaria pallida</name>
    <name type="common">Smooth rattlebox</name>
    <name type="synonym">Crotalaria striata</name>
    <dbReference type="NCBI Taxonomy" id="3830"/>
    <lineage>
        <taxon>Eukaryota</taxon>
        <taxon>Viridiplantae</taxon>
        <taxon>Streptophyta</taxon>
        <taxon>Embryophyta</taxon>
        <taxon>Tracheophyta</taxon>
        <taxon>Spermatophyta</taxon>
        <taxon>Magnoliopsida</taxon>
        <taxon>eudicotyledons</taxon>
        <taxon>Gunneridae</taxon>
        <taxon>Pentapetalae</taxon>
        <taxon>rosids</taxon>
        <taxon>fabids</taxon>
        <taxon>Fabales</taxon>
        <taxon>Fabaceae</taxon>
        <taxon>Papilionoideae</taxon>
        <taxon>50 kb inversion clade</taxon>
        <taxon>genistoids sensu lato</taxon>
        <taxon>core genistoids</taxon>
        <taxon>Crotalarieae</taxon>
        <taxon>Crotalaria</taxon>
    </lineage>
</organism>
<evidence type="ECO:0000256" key="1">
    <source>
        <dbReference type="SAM" id="MobiDB-lite"/>
    </source>
</evidence>
<evidence type="ECO:0000313" key="2">
    <source>
        <dbReference type="EMBL" id="KAK7260157.1"/>
    </source>
</evidence>
<evidence type="ECO:0000313" key="3">
    <source>
        <dbReference type="Proteomes" id="UP001372338"/>
    </source>
</evidence>
<feature type="region of interest" description="Disordered" evidence="1">
    <location>
        <begin position="39"/>
        <end position="62"/>
    </location>
</feature>
<dbReference type="Proteomes" id="UP001372338">
    <property type="component" value="Unassembled WGS sequence"/>
</dbReference>
<accession>A0AAN9EMU1</accession>
<gene>
    <name evidence="2" type="ORF">RIF29_25965</name>
</gene>
<comment type="caution">
    <text evidence="2">The sequence shown here is derived from an EMBL/GenBank/DDBJ whole genome shotgun (WGS) entry which is preliminary data.</text>
</comment>
<proteinExistence type="predicted"/>
<name>A0AAN9EMU1_CROPI</name>
<protein>
    <submittedName>
        <fullName evidence="2">Uncharacterized protein</fullName>
    </submittedName>
</protein>
<sequence length="79" mass="8782">MKKKKVPVECREKGGCDEAGIDKEDEEVEEHHRICRRASKNLGGQDRKSAKPTSENGSNCKGIMVISPERETHGCNVET</sequence>
<keyword evidence="3" id="KW-1185">Reference proteome</keyword>
<dbReference type="EMBL" id="JAYWIO010000005">
    <property type="protein sequence ID" value="KAK7260157.1"/>
    <property type="molecule type" value="Genomic_DNA"/>
</dbReference>
<reference evidence="2 3" key="1">
    <citation type="submission" date="2024-01" db="EMBL/GenBank/DDBJ databases">
        <title>The genomes of 5 underutilized Papilionoideae crops provide insights into root nodulation and disease resistanc.</title>
        <authorList>
            <person name="Yuan L."/>
        </authorList>
    </citation>
    <scope>NUCLEOTIDE SEQUENCE [LARGE SCALE GENOMIC DNA]</scope>
    <source>
        <strain evidence="2">ZHUSHIDOU_FW_LH</strain>
        <tissue evidence="2">Leaf</tissue>
    </source>
</reference>